<dbReference type="Proteomes" id="UP000054304">
    <property type="component" value="Unassembled WGS sequence"/>
</dbReference>
<evidence type="ECO:0000313" key="1">
    <source>
        <dbReference type="EMBL" id="CEP63230.1"/>
    </source>
</evidence>
<dbReference type="HOGENOM" id="CLU_020929_1_0_1"/>
<sequence>MLERLAFETWNELAKYLTQDERVALTYVSSKVRLAISPILYRNLFLNEEPCVFSDSNPLLANSWSVLCITEHKNEYADQKLSCLIRTLQESPFLSSNVEVVHCTWHLDIALLRDLLAVLVHNAPNLRHFRNFLTPAIIDDLKKVAPQLQSLDLPPPGVLPQGQVAGSYLPRLASLVRCSSFENITALNIYMDPGEFFSNYAPWAPKLRLRELSLSLRGDNYEPDSFPKARYTYSDVFDVRYLESLTILSWFEEENIDVYEKYHLHELLKFQNLKELTLLSFYANDGFLRECIQSFPLLRRLRLDYMLGHMIDQGTLTLLSQSPAHLSLQYLDLKCSPLEPYLVTVVRGRTARFEINESCVCPACRDVVQNILRKKIFSTQSSYLVKGLEDIPNRDVITRIISLSPIIPYTPFVDIRPGQSYINDPAKAVASTLNKAFGQDVFAVEDIIKIYHAHLHSLRRTFGYFLQRFPNLAFLNINDVPTSVQEGLGGQKYNLPIYHSQGYRTNQVYELVDDDNLFA</sequence>
<dbReference type="Gene3D" id="3.80.10.10">
    <property type="entry name" value="Ribonuclease Inhibitor"/>
    <property type="match status" value="1"/>
</dbReference>
<dbReference type="EMBL" id="LN736366">
    <property type="protein sequence ID" value="CEP63230.1"/>
    <property type="molecule type" value="Genomic_DNA"/>
</dbReference>
<dbReference type="RefSeq" id="XP_022629451.1">
    <property type="nucleotide sequence ID" value="XM_022771556.1"/>
</dbReference>
<dbReference type="SUPFAM" id="SSF52047">
    <property type="entry name" value="RNI-like"/>
    <property type="match status" value="1"/>
</dbReference>
<keyword evidence="2" id="KW-1185">Reference proteome</keyword>
<dbReference type="OrthoDB" id="4060589at2759"/>
<proteinExistence type="predicted"/>
<accession>A0A0C7N9J6</accession>
<name>A0A0C7N9J6_9SACH</name>
<dbReference type="AlphaFoldDB" id="A0A0C7N9J6"/>
<evidence type="ECO:0000313" key="2">
    <source>
        <dbReference type="Proteomes" id="UP000054304"/>
    </source>
</evidence>
<gene>
    <name evidence="1" type="ORF">LALA0_S07e05424g</name>
</gene>
<protein>
    <submittedName>
        <fullName evidence="1">LALA0S07e05424g1_1</fullName>
    </submittedName>
</protein>
<organism evidence="1 2">
    <name type="scientific">Lachancea lanzarotensis</name>
    <dbReference type="NCBI Taxonomy" id="1245769"/>
    <lineage>
        <taxon>Eukaryota</taxon>
        <taxon>Fungi</taxon>
        <taxon>Dikarya</taxon>
        <taxon>Ascomycota</taxon>
        <taxon>Saccharomycotina</taxon>
        <taxon>Saccharomycetes</taxon>
        <taxon>Saccharomycetales</taxon>
        <taxon>Saccharomycetaceae</taxon>
        <taxon>Lachancea</taxon>
    </lineage>
</organism>
<dbReference type="InterPro" id="IPR032675">
    <property type="entry name" value="LRR_dom_sf"/>
</dbReference>
<dbReference type="GeneID" id="34686728"/>
<reference evidence="1 2" key="1">
    <citation type="submission" date="2014-12" db="EMBL/GenBank/DDBJ databases">
        <authorList>
            <person name="Neuveglise Cecile"/>
        </authorList>
    </citation>
    <scope>NUCLEOTIDE SEQUENCE [LARGE SCALE GENOMIC DNA]</scope>
    <source>
        <strain evidence="1 2">CBS 12615</strain>
    </source>
</reference>